<dbReference type="GO" id="GO:0003677">
    <property type="term" value="F:DNA binding"/>
    <property type="evidence" value="ECO:0007669"/>
    <property type="project" value="UniProtKB-KW"/>
</dbReference>
<gene>
    <name evidence="1" type="ORF">CEE69_08235</name>
</gene>
<organism evidence="1 2">
    <name type="scientific">Rhodopirellula bahusiensis</name>
    <dbReference type="NCBI Taxonomy" id="2014065"/>
    <lineage>
        <taxon>Bacteria</taxon>
        <taxon>Pseudomonadati</taxon>
        <taxon>Planctomycetota</taxon>
        <taxon>Planctomycetia</taxon>
        <taxon>Pirellulales</taxon>
        <taxon>Pirellulaceae</taxon>
        <taxon>Rhodopirellula</taxon>
    </lineage>
</organism>
<reference evidence="1 2" key="1">
    <citation type="submission" date="2017-06" db="EMBL/GenBank/DDBJ databases">
        <title>Description of Rhodopirellula bahusiensis sp. nov.</title>
        <authorList>
            <person name="Kizina J."/>
            <person name="Harder J."/>
        </authorList>
    </citation>
    <scope>NUCLEOTIDE SEQUENCE [LARGE SCALE GENOMIC DNA]</scope>
    <source>
        <strain evidence="1 2">SWK21</strain>
    </source>
</reference>
<accession>A0A2G1W9A0</accession>
<dbReference type="Proteomes" id="UP000225740">
    <property type="component" value="Unassembled WGS sequence"/>
</dbReference>
<dbReference type="NCBIfam" id="TIGR01764">
    <property type="entry name" value="excise"/>
    <property type="match status" value="1"/>
</dbReference>
<evidence type="ECO:0000313" key="2">
    <source>
        <dbReference type="Proteomes" id="UP000225740"/>
    </source>
</evidence>
<proteinExistence type="predicted"/>
<protein>
    <submittedName>
        <fullName evidence="1">DNA-binding protein</fullName>
    </submittedName>
</protein>
<keyword evidence="2" id="KW-1185">Reference proteome</keyword>
<keyword evidence="1" id="KW-0238">DNA-binding</keyword>
<dbReference type="EMBL" id="NIZW01000006">
    <property type="protein sequence ID" value="PHQ35607.1"/>
    <property type="molecule type" value="Genomic_DNA"/>
</dbReference>
<dbReference type="InterPro" id="IPR010093">
    <property type="entry name" value="SinI_DNA-bd"/>
</dbReference>
<evidence type="ECO:0000313" key="1">
    <source>
        <dbReference type="EMBL" id="PHQ35607.1"/>
    </source>
</evidence>
<sequence length="113" mass="12508">MNVGQLVNVATRFSPDASPQLQVFGEHMSDSPNRKISVPKRLDARSTRIELRRPKTDRSSEPLAFTYQQAADALQVSVSTIKRRVESGDLHVVMIGTLPRIPKASIQQLLGEA</sequence>
<comment type="caution">
    <text evidence="1">The sequence shown here is derived from an EMBL/GenBank/DDBJ whole genome shotgun (WGS) entry which is preliminary data.</text>
</comment>
<dbReference type="AlphaFoldDB" id="A0A2G1W9A0"/>
<dbReference type="OrthoDB" id="297016at2"/>
<name>A0A2G1W9A0_9BACT</name>